<organism evidence="1 2">
    <name type="scientific">Wohlfahrtiimonas larvae</name>
    <dbReference type="NCBI Taxonomy" id="1157986"/>
    <lineage>
        <taxon>Bacteria</taxon>
        <taxon>Pseudomonadati</taxon>
        <taxon>Pseudomonadota</taxon>
        <taxon>Gammaproteobacteria</taxon>
        <taxon>Cardiobacteriales</taxon>
        <taxon>Ignatzschineriaceae</taxon>
        <taxon>Wohlfahrtiimonas</taxon>
    </lineage>
</organism>
<dbReference type="Gene3D" id="1.10.10.10">
    <property type="entry name" value="Winged helix-like DNA-binding domain superfamily/Winged helix DNA-binding domain"/>
    <property type="match status" value="1"/>
</dbReference>
<reference evidence="2" key="1">
    <citation type="journal article" date="2019" name="Int. J. Syst. Evol. Microbiol.">
        <title>The Global Catalogue of Microorganisms (GCM) 10K type strain sequencing project: providing services to taxonomists for standard genome sequencing and annotation.</title>
        <authorList>
            <consortium name="The Broad Institute Genomics Platform"/>
            <consortium name="The Broad Institute Genome Sequencing Center for Infectious Disease"/>
            <person name="Wu L."/>
            <person name="Ma J."/>
        </authorList>
    </citation>
    <scope>NUCLEOTIDE SEQUENCE [LARGE SCALE GENOMIC DNA]</scope>
    <source>
        <strain evidence="2">JCM 18424</strain>
    </source>
</reference>
<evidence type="ECO:0008006" key="3">
    <source>
        <dbReference type="Google" id="ProtNLM"/>
    </source>
</evidence>
<dbReference type="InterPro" id="IPR051815">
    <property type="entry name" value="Molybdate_resp_trans_reg"/>
</dbReference>
<name>A0ABP9MP00_9GAMM</name>
<dbReference type="PANTHER" id="PTHR30432:SF1">
    <property type="entry name" value="DNA-BINDING TRANSCRIPTIONAL DUAL REGULATOR MODE"/>
    <property type="match status" value="1"/>
</dbReference>
<dbReference type="RefSeq" id="WP_077925141.1">
    <property type="nucleotide sequence ID" value="NZ_BAABKE010000003.1"/>
</dbReference>
<sequence>MPNKKETAILVRPRIYIGDNATIGPGKIELLKALQTESSITAAAKYLKIPYKKAWNLLDALNKTFSQPVFESTVGGKGGGKTVLTPIGMQLIKSYEALEIKLNECVEDELLDIKKLTKN</sequence>
<dbReference type="InterPro" id="IPR036390">
    <property type="entry name" value="WH_DNA-bd_sf"/>
</dbReference>
<gene>
    <name evidence="1" type="ORF">GCM10023338_10460</name>
</gene>
<dbReference type="Proteomes" id="UP001500631">
    <property type="component" value="Unassembled WGS sequence"/>
</dbReference>
<proteinExistence type="predicted"/>
<dbReference type="SUPFAM" id="SSF46785">
    <property type="entry name" value="Winged helix' DNA-binding domain"/>
    <property type="match status" value="1"/>
</dbReference>
<keyword evidence="2" id="KW-1185">Reference proteome</keyword>
<dbReference type="PANTHER" id="PTHR30432">
    <property type="entry name" value="TRANSCRIPTIONAL REGULATOR MODE"/>
    <property type="match status" value="1"/>
</dbReference>
<comment type="caution">
    <text evidence="1">The sequence shown here is derived from an EMBL/GenBank/DDBJ whole genome shotgun (WGS) entry which is preliminary data.</text>
</comment>
<protein>
    <recommendedName>
        <fullName evidence="3">LysR family transcriptional regulator</fullName>
    </recommendedName>
</protein>
<dbReference type="EMBL" id="BAABKE010000003">
    <property type="protein sequence ID" value="GAA5098234.1"/>
    <property type="molecule type" value="Genomic_DNA"/>
</dbReference>
<evidence type="ECO:0000313" key="1">
    <source>
        <dbReference type="EMBL" id="GAA5098234.1"/>
    </source>
</evidence>
<evidence type="ECO:0000313" key="2">
    <source>
        <dbReference type="Proteomes" id="UP001500631"/>
    </source>
</evidence>
<accession>A0ABP9MP00</accession>
<dbReference type="InterPro" id="IPR036388">
    <property type="entry name" value="WH-like_DNA-bd_sf"/>
</dbReference>